<dbReference type="AlphaFoldDB" id="A0A1B4FLR7"/>
<organism evidence="1 2">
    <name type="scientific">Burkholderia mayonis</name>
    <dbReference type="NCBI Taxonomy" id="1385591"/>
    <lineage>
        <taxon>Bacteria</taxon>
        <taxon>Pseudomonadati</taxon>
        <taxon>Pseudomonadota</taxon>
        <taxon>Betaproteobacteria</taxon>
        <taxon>Burkholderiales</taxon>
        <taxon>Burkholderiaceae</taxon>
        <taxon>Burkholderia</taxon>
        <taxon>pseudomallei group</taxon>
    </lineage>
</organism>
<reference evidence="1 2" key="1">
    <citation type="submission" date="2015-12" db="EMBL/GenBank/DDBJ databases">
        <title>Diversity of Burkholderia near neighbor genomes.</title>
        <authorList>
            <person name="Sahl J."/>
            <person name="Wagner D."/>
            <person name="Keim P."/>
        </authorList>
    </citation>
    <scope>NUCLEOTIDE SEQUENCE [LARGE SCALE GENOMIC DNA]</scope>
    <source>
        <strain evidence="1 2">BDU6</strain>
    </source>
</reference>
<protein>
    <submittedName>
        <fullName evidence="1">Transcriptional regulator</fullName>
    </submittedName>
</protein>
<gene>
    <name evidence="1" type="ORF">WS70_22690</name>
</gene>
<sequence>MAETKIHDERHVITKRRGNGELRREVWVDASGQVTRYNLAYINRELYQGDNGRVIGYDNAHGYHHRHYFGQVEPVDFVSFEDIEDQFARDWTALRSSS</sequence>
<dbReference type="RefSeq" id="WP_059597214.1">
    <property type="nucleotide sequence ID" value="NZ_CP013387.1"/>
</dbReference>
<name>A0A1B4FLR7_9BURK</name>
<dbReference type="Proteomes" id="UP000062519">
    <property type="component" value="Chromosome 2"/>
</dbReference>
<dbReference type="Pfam" id="PF20126">
    <property type="entry name" value="TumE"/>
    <property type="match status" value="1"/>
</dbReference>
<keyword evidence="2" id="KW-1185">Reference proteome</keyword>
<evidence type="ECO:0000313" key="1">
    <source>
        <dbReference type="EMBL" id="AOJ04612.1"/>
    </source>
</evidence>
<evidence type="ECO:0000313" key="2">
    <source>
        <dbReference type="Proteomes" id="UP000062519"/>
    </source>
</evidence>
<dbReference type="EMBL" id="CP013387">
    <property type="protein sequence ID" value="AOJ04612.1"/>
    <property type="molecule type" value="Genomic_DNA"/>
</dbReference>
<dbReference type="KEGG" id="buu:WS70_22690"/>
<proteinExistence type="predicted"/>
<accession>A0A1B4FLR7</accession>
<dbReference type="InterPro" id="IPR045397">
    <property type="entry name" value="TumE-like"/>
</dbReference>